<keyword evidence="3 5" id="KW-0732">Signal</keyword>
<evidence type="ECO:0000313" key="6">
    <source>
        <dbReference type="EMBL" id="OHX21689.1"/>
    </source>
</evidence>
<dbReference type="InterPro" id="IPR005318">
    <property type="entry name" value="OM_porin_bac"/>
</dbReference>
<dbReference type="EMBL" id="MKCT01000001">
    <property type="protein sequence ID" value="OHX21689.1"/>
    <property type="molecule type" value="Genomic_DNA"/>
</dbReference>
<sequence length="467" mass="50446">MHKQRVLLLAVLAALSGLALAEEEPSVPPSSDGPPLKGTNQAIPESDVYDLLTKSETTFSALYYGRDRQEKQPNNSNGGDIRVNALNLGLNFRSGYAWDRLGFDAAAHSSIRLTKGIGFSEVLYHDYKDMSNPAEGGGGQDKSDAVLSQAAVKFRQSPDGQGFSARAGYTPISIGTLGTSGGLQSHSYRGFEGKYKLGDFEIGYGWADQFRNEWDNRFRDMTNSWEQGRSSGSNPGKVDYVNSVGLRYAPENAFVDIGFGEGKDYRRTAQIAGSYTWKLQGGDSLTGVAYYFQGKDEAPLGLPNSQTAWHGSASLAYTTGGLTLQGGVGKSHNPDGGEVNFRMTPYGNSDNRNFIQTWGQDDDFVWDGMKVIKLGVSYDFAKAGVPGLTMGVSGNYSNGAFNPNTNRTYTVKEIDASVGYSVQNGALKGFSIGVYPGWFRSGGFLQAGYGKGDRNDVKVIASYSKTF</sequence>
<evidence type="ECO:0000256" key="2">
    <source>
        <dbReference type="ARBA" id="ARBA00022448"/>
    </source>
</evidence>
<evidence type="ECO:0000256" key="5">
    <source>
        <dbReference type="SAM" id="SignalP"/>
    </source>
</evidence>
<comment type="caution">
    <text evidence="6">The sequence shown here is derived from an EMBL/GenBank/DDBJ whole genome shotgun (WGS) entry which is preliminary data.</text>
</comment>
<evidence type="ECO:0000256" key="3">
    <source>
        <dbReference type="ARBA" id="ARBA00022729"/>
    </source>
</evidence>
<dbReference type="PANTHER" id="PTHR34596">
    <property type="entry name" value="CHITOPORIN"/>
    <property type="match status" value="1"/>
</dbReference>
<name>A0ABX3CHQ7_9NEIS</name>
<feature type="region of interest" description="Disordered" evidence="4">
    <location>
        <begin position="23"/>
        <end position="44"/>
    </location>
</feature>
<evidence type="ECO:0000256" key="1">
    <source>
        <dbReference type="ARBA" id="ARBA00009075"/>
    </source>
</evidence>
<dbReference type="PANTHER" id="PTHR34596:SF2">
    <property type="entry name" value="CHITOPORIN"/>
    <property type="match status" value="1"/>
</dbReference>
<evidence type="ECO:0000313" key="7">
    <source>
        <dbReference type="Proteomes" id="UP000180280"/>
    </source>
</evidence>
<reference evidence="6 7" key="1">
    <citation type="submission" date="2016-09" db="EMBL/GenBank/DDBJ databases">
        <title>Chromobacterium muskegensis sp. nov., an insecticidal bacterium isolated from Sphagnum bogs.</title>
        <authorList>
            <person name="Sparks M.E."/>
            <person name="Blackburn M.B."/>
            <person name="Gundersen-Rindal D.E."/>
            <person name="Mitchell A."/>
            <person name="Farrar R."/>
            <person name="Kuhar D."/>
        </authorList>
    </citation>
    <scope>NUCLEOTIDE SEQUENCE [LARGE SCALE GENOMIC DNA]</scope>
    <source>
        <strain evidence="6 7">14B-1</strain>
    </source>
</reference>
<feature type="chain" id="PRO_5046011525" description="Porin" evidence="5">
    <location>
        <begin position="22"/>
        <end position="467"/>
    </location>
</feature>
<comment type="similarity">
    <text evidence="1">Belongs to the outer membrane porin (Opr) (TC 1.B.25) family.</text>
</comment>
<keyword evidence="7" id="KW-1185">Reference proteome</keyword>
<proteinExistence type="inferred from homology"/>
<evidence type="ECO:0008006" key="8">
    <source>
        <dbReference type="Google" id="ProtNLM"/>
    </source>
</evidence>
<protein>
    <recommendedName>
        <fullName evidence="8">Porin</fullName>
    </recommendedName>
</protein>
<accession>A0ABX3CHQ7</accession>
<dbReference type="Pfam" id="PF03573">
    <property type="entry name" value="OprD"/>
    <property type="match status" value="1"/>
</dbReference>
<gene>
    <name evidence="6" type="ORF">BI344_04040</name>
</gene>
<dbReference type="Gene3D" id="2.40.160.10">
    <property type="entry name" value="Porin"/>
    <property type="match status" value="1"/>
</dbReference>
<evidence type="ECO:0000256" key="4">
    <source>
        <dbReference type="SAM" id="MobiDB-lite"/>
    </source>
</evidence>
<dbReference type="RefSeq" id="WP_071111641.1">
    <property type="nucleotide sequence ID" value="NZ_MKCT01000001.1"/>
</dbReference>
<organism evidence="6 7">
    <name type="scientific">Chromobacterium sphagni</name>
    <dbReference type="NCBI Taxonomy" id="1903179"/>
    <lineage>
        <taxon>Bacteria</taxon>
        <taxon>Pseudomonadati</taxon>
        <taxon>Pseudomonadota</taxon>
        <taxon>Betaproteobacteria</taxon>
        <taxon>Neisseriales</taxon>
        <taxon>Chromobacteriaceae</taxon>
        <taxon>Chromobacterium</taxon>
    </lineage>
</organism>
<dbReference type="InterPro" id="IPR023614">
    <property type="entry name" value="Porin_dom_sf"/>
</dbReference>
<keyword evidence="2" id="KW-0813">Transport</keyword>
<feature type="signal peptide" evidence="5">
    <location>
        <begin position="1"/>
        <end position="21"/>
    </location>
</feature>
<dbReference type="Proteomes" id="UP000180280">
    <property type="component" value="Unassembled WGS sequence"/>
</dbReference>